<evidence type="ECO:0000313" key="5">
    <source>
        <dbReference type="EMBL" id="KAL0492025.1"/>
    </source>
</evidence>
<evidence type="ECO:0000259" key="3">
    <source>
        <dbReference type="Pfam" id="PF13359"/>
    </source>
</evidence>
<keyword evidence="6" id="KW-1185">Reference proteome</keyword>
<accession>A0AAW2ZRE0</accession>
<keyword evidence="2" id="KW-0479">Metal-binding</keyword>
<reference evidence="5 6" key="1">
    <citation type="submission" date="2024-03" db="EMBL/GenBank/DDBJ databases">
        <title>The Acrasis kona genome and developmental transcriptomes reveal deep origins of eukaryotic multicellular pathways.</title>
        <authorList>
            <person name="Sheikh S."/>
            <person name="Fu C.-J."/>
            <person name="Brown M.W."/>
            <person name="Baldauf S.L."/>
        </authorList>
    </citation>
    <scope>NUCLEOTIDE SEQUENCE [LARGE SCALE GENOMIC DNA]</scope>
    <source>
        <strain evidence="5 6">ATCC MYA-3509</strain>
    </source>
</reference>
<dbReference type="Pfam" id="PF13359">
    <property type="entry name" value="DDE_Tnp_4"/>
    <property type="match status" value="1"/>
</dbReference>
<sequence length="287" mass="33383">MFQFRKIFRTSNRRVFQENTGTAPSIVAHIFIQLLNHHVTIKQILITLHFLKQYTQQVNACSLFGVRIDVYNECIRDVMFKIVTIIGPLEFGWEKRLNQVPPTTPLFQNCWTVIDATECNIERPQDYRVQELYYSGKKKRHTMKYHVVCNITNGRIIDVHGPFFGRNHDIAIARSWIEDNQIQRGEGEIILGDSAYVGLGNCLTPIKSRRFNPLDQADMDFNNVIGSARIVVEQSINRIKKYKCFTERWRNDRSLHPLAFYTASIISAIEIRTSFPIANTLNNILYL</sequence>
<feature type="non-terminal residue" evidence="5">
    <location>
        <position position="287"/>
    </location>
</feature>
<feature type="domain" description="DDE Tnp4" evidence="3">
    <location>
        <begin position="114"/>
        <end position="253"/>
    </location>
</feature>
<dbReference type="Proteomes" id="UP001431209">
    <property type="component" value="Unassembled WGS sequence"/>
</dbReference>
<comment type="cofactor">
    <cofactor evidence="1">
        <name>a divalent metal cation</name>
        <dbReference type="ChEBI" id="CHEBI:60240"/>
    </cofactor>
</comment>
<proteinExistence type="predicted"/>
<evidence type="ECO:0000313" key="6">
    <source>
        <dbReference type="Proteomes" id="UP001431209"/>
    </source>
</evidence>
<evidence type="ECO:0000256" key="2">
    <source>
        <dbReference type="ARBA" id="ARBA00022723"/>
    </source>
</evidence>
<dbReference type="EMBL" id="JAOPGA020001895">
    <property type="protein sequence ID" value="KAL0492025.1"/>
    <property type="molecule type" value="Genomic_DNA"/>
</dbReference>
<gene>
    <name evidence="5" type="ORF">AKO1_000442</name>
    <name evidence="4" type="ORF">AKO1_008767</name>
</gene>
<organism evidence="5 6">
    <name type="scientific">Acrasis kona</name>
    <dbReference type="NCBI Taxonomy" id="1008807"/>
    <lineage>
        <taxon>Eukaryota</taxon>
        <taxon>Discoba</taxon>
        <taxon>Heterolobosea</taxon>
        <taxon>Tetramitia</taxon>
        <taxon>Eutetramitia</taxon>
        <taxon>Acrasidae</taxon>
        <taxon>Acrasis</taxon>
    </lineage>
</organism>
<evidence type="ECO:0000256" key="1">
    <source>
        <dbReference type="ARBA" id="ARBA00001968"/>
    </source>
</evidence>
<protein>
    <recommendedName>
        <fullName evidence="3">DDE Tnp4 domain-containing protein</fullName>
    </recommendedName>
</protein>
<dbReference type="InterPro" id="IPR027806">
    <property type="entry name" value="HARBI1_dom"/>
</dbReference>
<dbReference type="EMBL" id="JAOPGA020001434">
    <property type="protein sequence ID" value="KAL0488362.1"/>
    <property type="molecule type" value="Genomic_DNA"/>
</dbReference>
<comment type="caution">
    <text evidence="5">The sequence shown here is derived from an EMBL/GenBank/DDBJ whole genome shotgun (WGS) entry which is preliminary data.</text>
</comment>
<dbReference type="AlphaFoldDB" id="A0AAW2ZRE0"/>
<dbReference type="GO" id="GO:0046872">
    <property type="term" value="F:metal ion binding"/>
    <property type="evidence" value="ECO:0007669"/>
    <property type="project" value="UniProtKB-KW"/>
</dbReference>
<name>A0AAW2ZRE0_9EUKA</name>
<evidence type="ECO:0000313" key="4">
    <source>
        <dbReference type="EMBL" id="KAL0488362.1"/>
    </source>
</evidence>